<feature type="transmembrane region" description="Helical" evidence="1">
    <location>
        <begin position="105"/>
        <end position="125"/>
    </location>
</feature>
<name>A0ABY8SRB0_9BURK</name>
<accession>A0ABY8SRB0</accession>
<sequence length="133" mass="14655">MAMNPPLSRWLLSVGVDALLLALLWWEHLYPRSEAFELGALLVLVVTVNAWVRLLRQLWLARKVRKVFGNAIDHLRPAPLCPAYRLVSGLGDVLIVGSLCAMGKFVLAGAYGLAALIVILSQRWLARPPAAHP</sequence>
<gene>
    <name evidence="2" type="ORF">QMY55_21105</name>
</gene>
<evidence type="ECO:0000313" key="2">
    <source>
        <dbReference type="EMBL" id="WHS64955.1"/>
    </source>
</evidence>
<organism evidence="2 3">
    <name type="scientific">Comamonas resistens</name>
    <dbReference type="NCBI Taxonomy" id="3046670"/>
    <lineage>
        <taxon>Bacteria</taxon>
        <taxon>Pseudomonadati</taxon>
        <taxon>Pseudomonadota</taxon>
        <taxon>Betaproteobacteria</taxon>
        <taxon>Burkholderiales</taxon>
        <taxon>Comamonadaceae</taxon>
        <taxon>Comamonas</taxon>
    </lineage>
</organism>
<reference evidence="2 3" key="1">
    <citation type="submission" date="2023-05" db="EMBL/GenBank/DDBJ databases">
        <authorList>
            <person name="Yin Y."/>
            <person name="Lu Z."/>
        </authorList>
    </citation>
    <scope>NUCLEOTIDE SEQUENCE [LARGE SCALE GENOMIC DNA]</scope>
    <source>
        <strain evidence="2 3">ZM22</strain>
    </source>
</reference>
<evidence type="ECO:0000313" key="3">
    <source>
        <dbReference type="Proteomes" id="UP001240697"/>
    </source>
</evidence>
<keyword evidence="1" id="KW-1133">Transmembrane helix</keyword>
<evidence type="ECO:0000256" key="1">
    <source>
        <dbReference type="SAM" id="Phobius"/>
    </source>
</evidence>
<protein>
    <submittedName>
        <fullName evidence="2">Uncharacterized protein</fullName>
    </submittedName>
</protein>
<dbReference type="EMBL" id="CP125947">
    <property type="protein sequence ID" value="WHS64955.1"/>
    <property type="molecule type" value="Genomic_DNA"/>
</dbReference>
<feature type="transmembrane region" description="Helical" evidence="1">
    <location>
        <begin position="38"/>
        <end position="55"/>
    </location>
</feature>
<keyword evidence="1" id="KW-0812">Transmembrane</keyword>
<keyword evidence="3" id="KW-1185">Reference proteome</keyword>
<dbReference type="Proteomes" id="UP001240697">
    <property type="component" value="Chromosome"/>
</dbReference>
<proteinExistence type="predicted"/>
<dbReference type="RefSeq" id="WP_283486065.1">
    <property type="nucleotide sequence ID" value="NZ_CP125947.1"/>
</dbReference>
<keyword evidence="1" id="KW-0472">Membrane</keyword>
<feature type="transmembrane region" description="Helical" evidence="1">
    <location>
        <begin position="7"/>
        <end position="26"/>
    </location>
</feature>